<sequence>MPRALAIILSNNGDNVDKAARFLIKMHKPDDGASLSLSGTNATFSIEPLFRSIEKPAALGVAGAPVWHIATPSGGALDGNPWDHCHDMVQQGFGLAGGGLVFAEPDFAQRWQSASDEQQAFAATSPCTAVQQETAGLPGVAGNDFWYQDEEHSQFAAALEQTGAPADGIARVAHLDTGYDPRHESLPSGLEPALQKNFIDNDRPNDATDDSSGAFNNLGHGTGTLSILAGKPTAGLQRLGAVPFLKIVPIRVANRVELFYGSSIARAFDYVHALNENEATRVHVVSMSMGGLASQVWAEAVNALYDAGVIVVTAAGNNYDNLPTRNVVFPARFNRVIAACGVMSNFAPYANLKPTQMAGNYGPSQKMRTAMAAYTPNIPWAKFGCSSVVDFDGRGTSAATPQIAAAAALWITKNKTAFSTCTEPWMKVEMVRAALFGSANKTIPDREKFFGQGALRVQAALATLPAIGSLKKEDPDSASFAFLKVLTGLGIQDEDPNRQRMLQLEALQLSQSARIEALLPDADVDPDTLTLAQRMALRDALVSHPDASNALRQALRAPPSPPPAQPAMLSSMGRLHLAQALAPKTPEPLMRRLRIFAYDPSLGRSLDTLSINETVAQIRWEPKLQPGPSGEYLEVIDVDPASGCCYAPVDLSHPNLLASDGLAPSESNPQFHQQMVYAISMKTVEHFEKALGRVSLWAPRVIEQTSVDAAGKPTVTKHLRYVQHLRIYPHALRAENAYYSPEKKALLLGYFAARPEASGLPTEPVFTALSHDIVAHETTHALLDGLHRRFREPTNPDVLAFHEAFADIVALFQHFTLRDSLRSQIVESRGDLTQQTLLPSIAVQFGAATGHYGALRDAIGKMTDDREGGRKYEVVKPDVKDYQNSRVCGDPHKHGATLVSAVFDAFMRIYSRRALTPIRLATSGSEVLPAGSLSVDLADALTDVATKVAAHVLNICIRALDYCPPVDITFGDYLRAMITADRDLVPDDRLGYRVAFISAFAARGIYPENVRNFSVDTMIWEPPPEPFTHIESLLNRLSLTWDMQSRRFQAWTSSRENACRMHNWLKDPKMVSDDELAVLGLRREPNEDYSLADADGNTHVCELHGIEVHSVRPLRRVGPDGQLLAQLIVELTQSLHSKDGTGLVFRGGASLVIDLVTRTVTYMIRKRFDQPSRVTQQQSLWQQLVQDRGNNYDGVSGVVSEPFALLHGVYGGQS</sequence>
<dbReference type="PANTHER" id="PTHR43806">
    <property type="entry name" value="PEPTIDASE S8"/>
    <property type="match status" value="1"/>
</dbReference>
<dbReference type="InterPro" id="IPR036852">
    <property type="entry name" value="Peptidase_S8/S53_dom_sf"/>
</dbReference>
<feature type="active site" description="Charge relay system" evidence="5">
    <location>
        <position position="176"/>
    </location>
</feature>
<evidence type="ECO:0000259" key="7">
    <source>
        <dbReference type="Pfam" id="PF00082"/>
    </source>
</evidence>
<protein>
    <submittedName>
        <fullName evidence="8">Subtilase</fullName>
    </submittedName>
</protein>
<keyword evidence="9" id="KW-1185">Reference proteome</keyword>
<keyword evidence="4 5" id="KW-0720">Serine protease</keyword>
<keyword evidence="3 5" id="KW-0378">Hydrolase</keyword>
<evidence type="ECO:0000256" key="5">
    <source>
        <dbReference type="PROSITE-ProRule" id="PRU01240"/>
    </source>
</evidence>
<dbReference type="SUPFAM" id="SSF55486">
    <property type="entry name" value="Metalloproteases ('zincins'), catalytic domain"/>
    <property type="match status" value="1"/>
</dbReference>
<comment type="similarity">
    <text evidence="1 5">Belongs to the peptidase S8 family.</text>
</comment>
<dbReference type="InterPro" id="IPR023828">
    <property type="entry name" value="Peptidase_S8_Ser-AS"/>
</dbReference>
<evidence type="ECO:0000313" key="8">
    <source>
        <dbReference type="EMBL" id="SAL85284.1"/>
    </source>
</evidence>
<dbReference type="CDD" id="cd00306">
    <property type="entry name" value="Peptidases_S8_S53"/>
    <property type="match status" value="1"/>
</dbReference>
<evidence type="ECO:0000256" key="1">
    <source>
        <dbReference type="ARBA" id="ARBA00011073"/>
    </source>
</evidence>
<feature type="region of interest" description="Disordered" evidence="6">
    <location>
        <begin position="196"/>
        <end position="215"/>
    </location>
</feature>
<dbReference type="CDD" id="cd09598">
    <property type="entry name" value="M4_like"/>
    <property type="match status" value="1"/>
</dbReference>
<feature type="active site" description="Charge relay system" evidence="5">
    <location>
        <position position="397"/>
    </location>
</feature>
<dbReference type="AlphaFoldDB" id="A0A158KVZ9"/>
<dbReference type="PRINTS" id="PR00723">
    <property type="entry name" value="SUBTILISIN"/>
</dbReference>
<dbReference type="GO" id="GO:0004252">
    <property type="term" value="F:serine-type endopeptidase activity"/>
    <property type="evidence" value="ECO:0007669"/>
    <property type="project" value="UniProtKB-UniRule"/>
</dbReference>
<organism evidence="8 9">
    <name type="scientific">Caballeronia choica</name>
    <dbReference type="NCBI Taxonomy" id="326476"/>
    <lineage>
        <taxon>Bacteria</taxon>
        <taxon>Pseudomonadati</taxon>
        <taxon>Pseudomonadota</taxon>
        <taxon>Betaproteobacteria</taxon>
        <taxon>Burkholderiales</taxon>
        <taxon>Burkholderiaceae</taxon>
        <taxon>Caballeronia</taxon>
    </lineage>
</organism>
<accession>A0A158KVZ9</accession>
<dbReference type="PANTHER" id="PTHR43806:SF11">
    <property type="entry name" value="CEREVISIN-RELATED"/>
    <property type="match status" value="1"/>
</dbReference>
<evidence type="ECO:0000256" key="4">
    <source>
        <dbReference type="ARBA" id="ARBA00022825"/>
    </source>
</evidence>
<reference evidence="8" key="1">
    <citation type="submission" date="2016-01" db="EMBL/GenBank/DDBJ databases">
        <authorList>
            <person name="Peeters C."/>
        </authorList>
    </citation>
    <scope>NUCLEOTIDE SEQUENCE [LARGE SCALE GENOMIC DNA]</scope>
    <source>
        <strain evidence="8">LMG 22940</strain>
    </source>
</reference>
<dbReference type="InterPro" id="IPR015500">
    <property type="entry name" value="Peptidase_S8_subtilisin-rel"/>
</dbReference>
<comment type="caution">
    <text evidence="8">The sequence shown here is derived from an EMBL/GenBank/DDBJ whole genome shotgun (WGS) entry which is preliminary data.</text>
</comment>
<dbReference type="InterPro" id="IPR050131">
    <property type="entry name" value="Peptidase_S8_subtilisin-like"/>
</dbReference>
<dbReference type="InterPro" id="IPR000209">
    <property type="entry name" value="Peptidase_S8/S53_dom"/>
</dbReference>
<dbReference type="Gene3D" id="3.40.50.200">
    <property type="entry name" value="Peptidase S8/S53 domain"/>
    <property type="match status" value="1"/>
</dbReference>
<dbReference type="SUPFAM" id="SSF52743">
    <property type="entry name" value="Subtilisin-like"/>
    <property type="match status" value="1"/>
</dbReference>
<evidence type="ECO:0000256" key="3">
    <source>
        <dbReference type="ARBA" id="ARBA00022801"/>
    </source>
</evidence>
<evidence type="ECO:0000313" key="9">
    <source>
        <dbReference type="Proteomes" id="UP000054770"/>
    </source>
</evidence>
<keyword evidence="2 5" id="KW-0645">Protease</keyword>
<dbReference type="Pfam" id="PF00082">
    <property type="entry name" value="Peptidase_S8"/>
    <property type="match status" value="1"/>
</dbReference>
<evidence type="ECO:0000256" key="6">
    <source>
        <dbReference type="SAM" id="MobiDB-lite"/>
    </source>
</evidence>
<dbReference type="PROSITE" id="PS00138">
    <property type="entry name" value="SUBTILASE_SER"/>
    <property type="match status" value="1"/>
</dbReference>
<proteinExistence type="inferred from homology"/>
<dbReference type="GO" id="GO:0006508">
    <property type="term" value="P:proteolysis"/>
    <property type="evidence" value="ECO:0007669"/>
    <property type="project" value="UniProtKB-KW"/>
</dbReference>
<evidence type="ECO:0000256" key="2">
    <source>
        <dbReference type="ARBA" id="ARBA00022670"/>
    </source>
</evidence>
<dbReference type="PROSITE" id="PS51892">
    <property type="entry name" value="SUBTILASE"/>
    <property type="match status" value="1"/>
</dbReference>
<dbReference type="Proteomes" id="UP000054770">
    <property type="component" value="Unassembled WGS sequence"/>
</dbReference>
<feature type="active site" description="Charge relay system" evidence="5">
    <location>
        <position position="220"/>
    </location>
</feature>
<feature type="domain" description="Peptidase S8/S53" evidence="7">
    <location>
        <begin position="172"/>
        <end position="453"/>
    </location>
</feature>
<gene>
    <name evidence="8" type="ORF">AWB68_07627</name>
</gene>
<name>A0A158KVZ9_9BURK</name>
<dbReference type="EMBL" id="FCON02000183">
    <property type="protein sequence ID" value="SAL85284.1"/>
    <property type="molecule type" value="Genomic_DNA"/>
</dbReference>